<proteinExistence type="predicted"/>
<sequence>MNLKLTNYAIMKLKILFQLQTELIPPQEAAVDIYKASQKAENNALKHKEYQILEDQWKNFMNYYLTVRKFLGHPNTFQLLDGWQLLMEKKNLMLTTAEWRKNNPSPPKQVSKTAPIAKRNSNMKKQPQAQKKGKEKATGTKPYSHVYRILKIQQDAMENVFQWPEQ</sequence>
<feature type="region of interest" description="Disordered" evidence="1">
    <location>
        <begin position="99"/>
        <end position="141"/>
    </location>
</feature>
<comment type="caution">
    <text evidence="2">The sequence shown here is derived from an EMBL/GenBank/DDBJ whole genome shotgun (WGS) entry which is preliminary data.</text>
</comment>
<accession>A0A9Q3GH19</accession>
<feature type="compositionally biased region" description="Polar residues" evidence="1">
    <location>
        <begin position="119"/>
        <end position="129"/>
    </location>
</feature>
<keyword evidence="3" id="KW-1185">Reference proteome</keyword>
<dbReference type="AlphaFoldDB" id="A0A9Q3GH19"/>
<evidence type="ECO:0000313" key="3">
    <source>
        <dbReference type="Proteomes" id="UP000765509"/>
    </source>
</evidence>
<organism evidence="2 3">
    <name type="scientific">Austropuccinia psidii MF-1</name>
    <dbReference type="NCBI Taxonomy" id="1389203"/>
    <lineage>
        <taxon>Eukaryota</taxon>
        <taxon>Fungi</taxon>
        <taxon>Dikarya</taxon>
        <taxon>Basidiomycota</taxon>
        <taxon>Pucciniomycotina</taxon>
        <taxon>Pucciniomycetes</taxon>
        <taxon>Pucciniales</taxon>
        <taxon>Sphaerophragmiaceae</taxon>
        <taxon>Austropuccinia</taxon>
    </lineage>
</organism>
<reference evidence="2" key="1">
    <citation type="submission" date="2021-03" db="EMBL/GenBank/DDBJ databases">
        <title>Draft genome sequence of rust myrtle Austropuccinia psidii MF-1, a brazilian biotype.</title>
        <authorList>
            <person name="Quecine M.C."/>
            <person name="Pachon D.M.R."/>
            <person name="Bonatelli M.L."/>
            <person name="Correr F.H."/>
            <person name="Franceschini L.M."/>
            <person name="Leite T.F."/>
            <person name="Margarido G.R.A."/>
            <person name="Almeida C.A."/>
            <person name="Ferrarezi J.A."/>
            <person name="Labate C.A."/>
        </authorList>
    </citation>
    <scope>NUCLEOTIDE SEQUENCE</scope>
    <source>
        <strain evidence="2">MF-1</strain>
    </source>
</reference>
<dbReference type="Proteomes" id="UP000765509">
    <property type="component" value="Unassembled WGS sequence"/>
</dbReference>
<evidence type="ECO:0000313" key="2">
    <source>
        <dbReference type="EMBL" id="MBW0466122.1"/>
    </source>
</evidence>
<dbReference type="OrthoDB" id="2513944at2759"/>
<evidence type="ECO:0000256" key="1">
    <source>
        <dbReference type="SAM" id="MobiDB-lite"/>
    </source>
</evidence>
<protein>
    <submittedName>
        <fullName evidence="2">Uncharacterized protein</fullName>
    </submittedName>
</protein>
<gene>
    <name evidence="2" type="ORF">O181_005837</name>
</gene>
<dbReference type="EMBL" id="AVOT02001215">
    <property type="protein sequence ID" value="MBW0466122.1"/>
    <property type="molecule type" value="Genomic_DNA"/>
</dbReference>
<name>A0A9Q3GH19_9BASI</name>